<evidence type="ECO:0000313" key="2">
    <source>
        <dbReference type="EMBL" id="POY71358.1"/>
    </source>
</evidence>
<keyword evidence="3" id="KW-1185">Reference proteome</keyword>
<dbReference type="AlphaFoldDB" id="A0A2S5B3J3"/>
<dbReference type="OrthoDB" id="2522644at2759"/>
<reference evidence="2 3" key="1">
    <citation type="journal article" date="2018" name="Front. Microbiol.">
        <title>Prospects for Fungal Bioremediation of Acidic Radioactive Waste Sites: Characterization and Genome Sequence of Rhodotorula taiwanensis MD1149.</title>
        <authorList>
            <person name="Tkavc R."/>
            <person name="Matrosova V.Y."/>
            <person name="Grichenko O.E."/>
            <person name="Gostincar C."/>
            <person name="Volpe R.P."/>
            <person name="Klimenkova P."/>
            <person name="Gaidamakova E.K."/>
            <person name="Zhou C.E."/>
            <person name="Stewart B.J."/>
            <person name="Lyman M.G."/>
            <person name="Malfatti S.A."/>
            <person name="Rubinfeld B."/>
            <person name="Courtot M."/>
            <person name="Singh J."/>
            <person name="Dalgard C.L."/>
            <person name="Hamilton T."/>
            <person name="Frey K.G."/>
            <person name="Gunde-Cimerman N."/>
            <person name="Dugan L."/>
            <person name="Daly M.J."/>
        </authorList>
    </citation>
    <scope>NUCLEOTIDE SEQUENCE [LARGE SCALE GENOMIC DNA]</scope>
    <source>
        <strain evidence="2 3">MD1149</strain>
    </source>
</reference>
<feature type="signal peptide" evidence="1">
    <location>
        <begin position="1"/>
        <end position="18"/>
    </location>
</feature>
<dbReference type="Proteomes" id="UP000237144">
    <property type="component" value="Unassembled WGS sequence"/>
</dbReference>
<protein>
    <submittedName>
        <fullName evidence="2">Uncharacterized protein</fullName>
    </submittedName>
</protein>
<keyword evidence="1" id="KW-0732">Signal</keyword>
<gene>
    <name evidence="2" type="ORF">BMF94_5670</name>
</gene>
<organism evidence="2 3">
    <name type="scientific">Rhodotorula taiwanensis</name>
    <dbReference type="NCBI Taxonomy" id="741276"/>
    <lineage>
        <taxon>Eukaryota</taxon>
        <taxon>Fungi</taxon>
        <taxon>Dikarya</taxon>
        <taxon>Basidiomycota</taxon>
        <taxon>Pucciniomycotina</taxon>
        <taxon>Microbotryomycetes</taxon>
        <taxon>Sporidiobolales</taxon>
        <taxon>Sporidiobolaceae</taxon>
        <taxon>Rhodotorula</taxon>
    </lineage>
</organism>
<evidence type="ECO:0000313" key="3">
    <source>
        <dbReference type="Proteomes" id="UP000237144"/>
    </source>
</evidence>
<dbReference type="EMBL" id="PJQD01000085">
    <property type="protein sequence ID" value="POY71358.1"/>
    <property type="molecule type" value="Genomic_DNA"/>
</dbReference>
<name>A0A2S5B3J3_9BASI</name>
<evidence type="ECO:0000256" key="1">
    <source>
        <dbReference type="SAM" id="SignalP"/>
    </source>
</evidence>
<accession>A0A2S5B3J3</accession>
<feature type="chain" id="PRO_5015639366" evidence="1">
    <location>
        <begin position="19"/>
        <end position="172"/>
    </location>
</feature>
<comment type="caution">
    <text evidence="2">The sequence shown here is derived from an EMBL/GenBank/DDBJ whole genome shotgun (WGS) entry which is preliminary data.</text>
</comment>
<sequence length="172" mass="18046">MHFLTTIATALAATCAAASPIARRDGRAQPDTINPYVGQLVLPETGQSVARSGNFSFSYLPSPNSGTPHYGNIIHSVDVGLQGPAPIVADPYSYGSDAIAEVATGISLGGPGGYGNASIHVNPDQIYKTGTYYVIITEHQLPAYTAYADTYRVQSYNVSIEVTEAADSSESD</sequence>
<proteinExistence type="predicted"/>